<keyword evidence="3" id="KW-1185">Reference proteome</keyword>
<reference evidence="2" key="1">
    <citation type="submission" date="2023-03" db="EMBL/GenBank/DDBJ databases">
        <title>Massive genome expansion in bonnet fungi (Mycena s.s.) driven by repeated elements and novel gene families across ecological guilds.</title>
        <authorList>
            <consortium name="Lawrence Berkeley National Laboratory"/>
            <person name="Harder C.B."/>
            <person name="Miyauchi S."/>
            <person name="Viragh M."/>
            <person name="Kuo A."/>
            <person name="Thoen E."/>
            <person name="Andreopoulos B."/>
            <person name="Lu D."/>
            <person name="Skrede I."/>
            <person name="Drula E."/>
            <person name="Henrissat B."/>
            <person name="Morin E."/>
            <person name="Kohler A."/>
            <person name="Barry K."/>
            <person name="LaButti K."/>
            <person name="Morin E."/>
            <person name="Salamov A."/>
            <person name="Lipzen A."/>
            <person name="Mereny Z."/>
            <person name="Hegedus B."/>
            <person name="Baldrian P."/>
            <person name="Stursova M."/>
            <person name="Weitz H."/>
            <person name="Taylor A."/>
            <person name="Grigoriev I.V."/>
            <person name="Nagy L.G."/>
            <person name="Martin F."/>
            <person name="Kauserud H."/>
        </authorList>
    </citation>
    <scope>NUCLEOTIDE SEQUENCE</scope>
    <source>
        <strain evidence="2">CBHHK067</strain>
    </source>
</reference>
<name>A0AAD7DBG5_MYCRO</name>
<dbReference type="EMBL" id="JARKIE010000089">
    <property type="protein sequence ID" value="KAJ7687294.1"/>
    <property type="molecule type" value="Genomic_DNA"/>
</dbReference>
<evidence type="ECO:0000313" key="3">
    <source>
        <dbReference type="Proteomes" id="UP001221757"/>
    </source>
</evidence>
<sequence>MFGSHIQTYAQEWVADTWPHGFFPKNSIDILTNRLSLESWTVVPHTHAGKLRWAYVGRNPKPGDRTRSLLLLYKSPHVFPGAHRTHCTRWCPLQGYVSSVTCGLSAIGTEHLAVFSSLRWRQLQLQFFEYVKAISEVKDFIFKSLNQNWPAAPIDKSLYWCTEFSRRSSPSVLGAGDDPMLLTKAISNSWKVLKRVNVALHQRRHAASSASDPRTCAAACQPNAGNEVPDILPIRLLTNVEQDEEQSEEPAYNIHEPGMSFA</sequence>
<gene>
    <name evidence="2" type="ORF">B0H17DRAFT_1136416</name>
</gene>
<proteinExistence type="predicted"/>
<accession>A0AAD7DBG5</accession>
<dbReference type="Proteomes" id="UP001221757">
    <property type="component" value="Unassembled WGS sequence"/>
</dbReference>
<comment type="caution">
    <text evidence="2">The sequence shown here is derived from an EMBL/GenBank/DDBJ whole genome shotgun (WGS) entry which is preliminary data.</text>
</comment>
<dbReference type="AlphaFoldDB" id="A0AAD7DBG5"/>
<feature type="region of interest" description="Disordered" evidence="1">
    <location>
        <begin position="242"/>
        <end position="262"/>
    </location>
</feature>
<protein>
    <submittedName>
        <fullName evidence="2">Uncharacterized protein</fullName>
    </submittedName>
</protein>
<organism evidence="2 3">
    <name type="scientific">Mycena rosella</name>
    <name type="common">Pink bonnet</name>
    <name type="synonym">Agaricus rosellus</name>
    <dbReference type="NCBI Taxonomy" id="1033263"/>
    <lineage>
        <taxon>Eukaryota</taxon>
        <taxon>Fungi</taxon>
        <taxon>Dikarya</taxon>
        <taxon>Basidiomycota</taxon>
        <taxon>Agaricomycotina</taxon>
        <taxon>Agaricomycetes</taxon>
        <taxon>Agaricomycetidae</taxon>
        <taxon>Agaricales</taxon>
        <taxon>Marasmiineae</taxon>
        <taxon>Mycenaceae</taxon>
        <taxon>Mycena</taxon>
    </lineage>
</organism>
<evidence type="ECO:0000256" key="1">
    <source>
        <dbReference type="SAM" id="MobiDB-lite"/>
    </source>
</evidence>
<evidence type="ECO:0000313" key="2">
    <source>
        <dbReference type="EMBL" id="KAJ7687294.1"/>
    </source>
</evidence>